<keyword evidence="2" id="KW-0690">Ribosome biogenesis</keyword>
<accession>A0AA35XL41</accession>
<comment type="caution">
    <text evidence="7">The sequence shown here is derived from an EMBL/GenBank/DDBJ whole genome shotgun (WGS) entry which is preliminary data.</text>
</comment>
<dbReference type="Gene3D" id="2.40.30.60">
    <property type="entry name" value="RimM"/>
    <property type="match status" value="1"/>
</dbReference>
<dbReference type="InterPro" id="IPR056792">
    <property type="entry name" value="PRC_RimM"/>
</dbReference>
<feature type="domain" description="Ribosome maturation factor RimM PRC barrel" evidence="6">
    <location>
        <begin position="135"/>
        <end position="200"/>
    </location>
</feature>
<evidence type="ECO:0000256" key="1">
    <source>
        <dbReference type="ARBA" id="ARBA00022490"/>
    </source>
</evidence>
<evidence type="ECO:0000256" key="4">
    <source>
        <dbReference type="ARBA" id="ARBA00023186"/>
    </source>
</evidence>
<dbReference type="InterPro" id="IPR011961">
    <property type="entry name" value="RimM"/>
</dbReference>
<evidence type="ECO:0000259" key="5">
    <source>
        <dbReference type="Pfam" id="PF01782"/>
    </source>
</evidence>
<name>A0AA35XL41_GEOBA</name>
<organism evidence="7 8">
    <name type="scientific">Geodia barretti</name>
    <name type="common">Barrett's horny sponge</name>
    <dbReference type="NCBI Taxonomy" id="519541"/>
    <lineage>
        <taxon>Eukaryota</taxon>
        <taxon>Metazoa</taxon>
        <taxon>Porifera</taxon>
        <taxon>Demospongiae</taxon>
        <taxon>Heteroscleromorpha</taxon>
        <taxon>Tetractinellida</taxon>
        <taxon>Astrophorina</taxon>
        <taxon>Geodiidae</taxon>
        <taxon>Geodia</taxon>
    </lineage>
</organism>
<evidence type="ECO:0000259" key="6">
    <source>
        <dbReference type="Pfam" id="PF24986"/>
    </source>
</evidence>
<protein>
    <submittedName>
        <fullName evidence="7">Ribosome maturation factor RimM</fullName>
    </submittedName>
</protein>
<dbReference type="InterPro" id="IPR002676">
    <property type="entry name" value="RimM_N"/>
</dbReference>
<evidence type="ECO:0000313" key="7">
    <source>
        <dbReference type="EMBL" id="CAI8056155.1"/>
    </source>
</evidence>
<dbReference type="SUPFAM" id="SSF50447">
    <property type="entry name" value="Translation proteins"/>
    <property type="match status" value="1"/>
</dbReference>
<dbReference type="NCBIfam" id="TIGR02273">
    <property type="entry name" value="16S_RimM"/>
    <property type="match status" value="1"/>
</dbReference>
<dbReference type="Gene3D" id="2.30.30.240">
    <property type="entry name" value="PRC-barrel domain"/>
    <property type="match status" value="1"/>
</dbReference>
<dbReference type="Pfam" id="PF24986">
    <property type="entry name" value="PRC_RimM"/>
    <property type="match status" value="1"/>
</dbReference>
<gene>
    <name evidence="7" type="ORF">GBAR_LOCUS30595</name>
</gene>
<dbReference type="PANTHER" id="PTHR33692:SF1">
    <property type="entry name" value="RIBOSOME MATURATION FACTOR RIMM"/>
    <property type="match status" value="1"/>
</dbReference>
<reference evidence="7" key="1">
    <citation type="submission" date="2023-03" db="EMBL/GenBank/DDBJ databases">
        <authorList>
            <person name="Steffen K."/>
            <person name="Cardenas P."/>
        </authorList>
    </citation>
    <scope>NUCLEOTIDE SEQUENCE</scope>
</reference>
<evidence type="ECO:0000256" key="3">
    <source>
        <dbReference type="ARBA" id="ARBA00022552"/>
    </source>
</evidence>
<dbReference type="HAMAP" id="MF_00014">
    <property type="entry name" value="Ribosome_mat_RimM"/>
    <property type="match status" value="1"/>
</dbReference>
<dbReference type="Proteomes" id="UP001174909">
    <property type="component" value="Unassembled WGS sequence"/>
</dbReference>
<dbReference type="InterPro" id="IPR011033">
    <property type="entry name" value="PRC_barrel-like_sf"/>
</dbReference>
<dbReference type="GO" id="GO:0005840">
    <property type="term" value="C:ribosome"/>
    <property type="evidence" value="ECO:0007669"/>
    <property type="project" value="InterPro"/>
</dbReference>
<dbReference type="Pfam" id="PF01782">
    <property type="entry name" value="RimM"/>
    <property type="match status" value="1"/>
</dbReference>
<sequence length="202" mass="21802">MKDLIEFIAQSLTSNPEAVRVTESDEGDQIVIRLEVAPEDKGGGGRVIRNHGLDGALRIKCHSDNPQRFQAGNSVTVGDAERAIVSCQSLPGEYAILRLDGIVDVQTAELLAGQWLYAATDSGPELPPGEYYHYQLVGLQVTTDEGENLGQIREVLITGSNDVYVVESSEGAEILLPAVHHVVKQIDIVAGQVLVHLINGLR</sequence>
<evidence type="ECO:0000313" key="8">
    <source>
        <dbReference type="Proteomes" id="UP001174909"/>
    </source>
</evidence>
<dbReference type="InterPro" id="IPR009000">
    <property type="entry name" value="Transl_B-barrel_sf"/>
</dbReference>
<dbReference type="PANTHER" id="PTHR33692">
    <property type="entry name" value="RIBOSOME MATURATION FACTOR RIMM"/>
    <property type="match status" value="1"/>
</dbReference>
<keyword evidence="4" id="KW-0143">Chaperone</keyword>
<keyword evidence="3" id="KW-0698">rRNA processing</keyword>
<evidence type="ECO:0000256" key="2">
    <source>
        <dbReference type="ARBA" id="ARBA00022517"/>
    </source>
</evidence>
<dbReference type="GO" id="GO:0043022">
    <property type="term" value="F:ribosome binding"/>
    <property type="evidence" value="ECO:0007669"/>
    <property type="project" value="InterPro"/>
</dbReference>
<dbReference type="GO" id="GO:0006364">
    <property type="term" value="P:rRNA processing"/>
    <property type="evidence" value="ECO:0007669"/>
    <property type="project" value="UniProtKB-KW"/>
</dbReference>
<dbReference type="InterPro" id="IPR036976">
    <property type="entry name" value="RimM_N_sf"/>
</dbReference>
<keyword evidence="8" id="KW-1185">Reference proteome</keyword>
<keyword evidence="1" id="KW-0963">Cytoplasm</keyword>
<dbReference type="EMBL" id="CASHTH010004334">
    <property type="protein sequence ID" value="CAI8056155.1"/>
    <property type="molecule type" value="Genomic_DNA"/>
</dbReference>
<dbReference type="SUPFAM" id="SSF50346">
    <property type="entry name" value="PRC-barrel domain"/>
    <property type="match status" value="1"/>
</dbReference>
<feature type="domain" description="RimM N-terminal" evidence="5">
    <location>
        <begin position="45"/>
        <end position="119"/>
    </location>
</feature>
<dbReference type="AlphaFoldDB" id="A0AA35XL41"/>
<proteinExistence type="inferred from homology"/>